<reference evidence="1" key="1">
    <citation type="submission" date="2025-08" db="UniProtKB">
        <authorList>
            <consortium name="RefSeq"/>
        </authorList>
    </citation>
    <scope>IDENTIFICATION</scope>
</reference>
<dbReference type="KEGG" id="nta:107801039"/>
<accession>A0A1S4ATF4</accession>
<protein>
    <submittedName>
        <fullName evidence="1">Uncharacterized protein</fullName>
    </submittedName>
</protein>
<organism evidence="1">
    <name type="scientific">Nicotiana tabacum</name>
    <name type="common">Common tobacco</name>
    <dbReference type="NCBI Taxonomy" id="4097"/>
    <lineage>
        <taxon>Eukaryota</taxon>
        <taxon>Viridiplantae</taxon>
        <taxon>Streptophyta</taxon>
        <taxon>Embryophyta</taxon>
        <taxon>Tracheophyta</taxon>
        <taxon>Spermatophyta</taxon>
        <taxon>Magnoliopsida</taxon>
        <taxon>eudicotyledons</taxon>
        <taxon>Gunneridae</taxon>
        <taxon>Pentapetalae</taxon>
        <taxon>asterids</taxon>
        <taxon>lamiids</taxon>
        <taxon>Solanales</taxon>
        <taxon>Solanaceae</taxon>
        <taxon>Nicotianoideae</taxon>
        <taxon>Nicotianeae</taxon>
        <taxon>Nicotiana</taxon>
    </lineage>
</organism>
<evidence type="ECO:0000313" key="1">
    <source>
        <dbReference type="RefSeq" id="XP_016479788.1"/>
    </source>
</evidence>
<dbReference type="AlphaFoldDB" id="A0A1S4ATF4"/>
<proteinExistence type="predicted"/>
<dbReference type="RefSeq" id="XP_016479788.1">
    <property type="nucleotide sequence ID" value="XM_016624302.1"/>
</dbReference>
<dbReference type="PaxDb" id="4097-A0A1S4ATF4"/>
<name>A0A1S4ATF4_TOBAC</name>
<sequence length="150" mass="17533">MHEPPPLFIFFKNQNQDSLYFSLNNTHTQTHSAANEKQEENLKFQKFGKLKIIKEISKKKEEEKSENSEFRKAVLIVAALSPQFLVARVVFRIRGLKLCAVGSAYARLQATNFEHVFDLLVFKIWFQLIAVYKQTLLWFFWSFPTSPSNS</sequence>
<gene>
    <name evidence="1" type="primary">LOC107801039</name>
</gene>